<dbReference type="Pfam" id="PF02082">
    <property type="entry name" value="Rrf2"/>
    <property type="match status" value="1"/>
</dbReference>
<keyword evidence="3" id="KW-1185">Reference proteome</keyword>
<dbReference type="SUPFAM" id="SSF46785">
    <property type="entry name" value="Winged helix' DNA-binding domain"/>
    <property type="match status" value="1"/>
</dbReference>
<dbReference type="EMBL" id="JAZDRP010000001">
    <property type="protein sequence ID" value="MEE2524827.1"/>
    <property type="molecule type" value="Genomic_DNA"/>
</dbReference>
<dbReference type="InterPro" id="IPR030489">
    <property type="entry name" value="TR_Rrf2-type_CS"/>
</dbReference>
<dbReference type="Proteomes" id="UP001354971">
    <property type="component" value="Unassembled WGS sequence"/>
</dbReference>
<comment type="caution">
    <text evidence="2">The sequence shown here is derived from an EMBL/GenBank/DDBJ whole genome shotgun (WGS) entry which is preliminary data.</text>
</comment>
<keyword evidence="1" id="KW-0238">DNA-binding</keyword>
<name>A0ABU7LLM5_9PROT</name>
<organism evidence="2 3">
    <name type="scientific">Hyphobacterium lacteum</name>
    <dbReference type="NCBI Taxonomy" id="3116575"/>
    <lineage>
        <taxon>Bacteria</taxon>
        <taxon>Pseudomonadati</taxon>
        <taxon>Pseudomonadota</taxon>
        <taxon>Alphaproteobacteria</taxon>
        <taxon>Maricaulales</taxon>
        <taxon>Maricaulaceae</taxon>
        <taxon>Hyphobacterium</taxon>
    </lineage>
</organism>
<dbReference type="Gene3D" id="1.10.10.10">
    <property type="entry name" value="Winged helix-like DNA-binding domain superfamily/Winged helix DNA-binding domain"/>
    <property type="match status" value="1"/>
</dbReference>
<dbReference type="NCBIfam" id="TIGR00738">
    <property type="entry name" value="rrf2_super"/>
    <property type="match status" value="1"/>
</dbReference>
<accession>A0ABU7LLM5</accession>
<proteinExistence type="predicted"/>
<evidence type="ECO:0000256" key="1">
    <source>
        <dbReference type="ARBA" id="ARBA00023125"/>
    </source>
</evidence>
<dbReference type="RefSeq" id="WP_330197495.1">
    <property type="nucleotide sequence ID" value="NZ_JAZDRP010000001.1"/>
</dbReference>
<evidence type="ECO:0000313" key="2">
    <source>
        <dbReference type="EMBL" id="MEE2524827.1"/>
    </source>
</evidence>
<dbReference type="PANTHER" id="PTHR33221">
    <property type="entry name" value="WINGED HELIX-TURN-HELIX TRANSCRIPTIONAL REGULATOR, RRF2 FAMILY"/>
    <property type="match status" value="1"/>
</dbReference>
<dbReference type="PANTHER" id="PTHR33221:SF5">
    <property type="entry name" value="HTH-TYPE TRANSCRIPTIONAL REGULATOR ISCR"/>
    <property type="match status" value="1"/>
</dbReference>
<gene>
    <name evidence="2" type="ORF">V0U79_00480</name>
</gene>
<dbReference type="InterPro" id="IPR036388">
    <property type="entry name" value="WH-like_DNA-bd_sf"/>
</dbReference>
<dbReference type="InterPro" id="IPR036390">
    <property type="entry name" value="WH_DNA-bd_sf"/>
</dbReference>
<dbReference type="PROSITE" id="PS51197">
    <property type="entry name" value="HTH_RRF2_2"/>
    <property type="match status" value="1"/>
</dbReference>
<dbReference type="InterPro" id="IPR000944">
    <property type="entry name" value="Tscrpt_reg_Rrf2"/>
</dbReference>
<protein>
    <submittedName>
        <fullName evidence="2">Rrf2 family transcriptional regulator</fullName>
    </submittedName>
</protein>
<dbReference type="PROSITE" id="PS01332">
    <property type="entry name" value="HTH_RRF2_1"/>
    <property type="match status" value="1"/>
</dbReference>
<reference evidence="2 3" key="1">
    <citation type="submission" date="2024-01" db="EMBL/GenBank/DDBJ databases">
        <title>Hyphobacterium bacterium isolated from marine sediment.</title>
        <authorList>
            <person name="Zhao S."/>
        </authorList>
    </citation>
    <scope>NUCLEOTIDE SEQUENCE [LARGE SCALE GENOMIC DNA]</scope>
    <source>
        <strain evidence="3">HN65</strain>
    </source>
</reference>
<sequence>MKLSTKGRYAVMAMADLARRSANGPVTLADIASRQAISLSYLEQLFANLRKGGLVESIRGPGGGYTLARPAEEIRVFEIMSAVDESIDITRCEGETKGCMEDGRRCITHDLWDELSRHIYLFLGSISLEDVIAGRVMGTARGANDAATDSLAAQ</sequence>
<evidence type="ECO:0000313" key="3">
    <source>
        <dbReference type="Proteomes" id="UP001354971"/>
    </source>
</evidence>